<dbReference type="Proteomes" id="UP000074561">
    <property type="component" value="Chromosome"/>
</dbReference>
<gene>
    <name evidence="1" type="ORF">CPter91_3494</name>
</gene>
<evidence type="ECO:0000313" key="2">
    <source>
        <dbReference type="Proteomes" id="UP000074561"/>
    </source>
</evidence>
<protein>
    <submittedName>
        <fullName evidence="1">Uncharacterized protein</fullName>
    </submittedName>
</protein>
<accession>A0A127Q6X4</accession>
<evidence type="ECO:0000313" key="1">
    <source>
        <dbReference type="EMBL" id="AMP05818.1"/>
    </source>
</evidence>
<dbReference type="AlphaFoldDB" id="A0A127Q6X4"/>
<dbReference type="PATRIC" id="fig|279113.9.peg.3465"/>
<organism evidence="1 2">
    <name type="scientific">Collimonas pratensis</name>
    <dbReference type="NCBI Taxonomy" id="279113"/>
    <lineage>
        <taxon>Bacteria</taxon>
        <taxon>Pseudomonadati</taxon>
        <taxon>Pseudomonadota</taxon>
        <taxon>Betaproteobacteria</taxon>
        <taxon>Burkholderiales</taxon>
        <taxon>Oxalobacteraceae</taxon>
        <taxon>Collimonas</taxon>
    </lineage>
</organism>
<sequence>MLKNLVEKTKYGWICSYCAKQPNVIFELEAENTLIILE</sequence>
<reference evidence="1 2" key="1">
    <citation type="submission" date="2015-11" db="EMBL/GenBank/DDBJ databases">
        <title>Exploring the genomic traits of fungus-feeding bacterial genus Collimonas.</title>
        <authorList>
            <person name="Song C."/>
            <person name="Schmidt R."/>
            <person name="de Jager V."/>
            <person name="Krzyzanowska D."/>
            <person name="Jongedijk E."/>
            <person name="Cankar K."/>
            <person name="Beekwilder J."/>
            <person name="van Veen A."/>
            <person name="de Boer W."/>
            <person name="van Veen J.A."/>
            <person name="Garbeva P."/>
        </authorList>
    </citation>
    <scope>NUCLEOTIDE SEQUENCE [LARGE SCALE GENOMIC DNA]</scope>
    <source>
        <strain evidence="1 2">Ter91</strain>
    </source>
</reference>
<dbReference type="EMBL" id="CP013234">
    <property type="protein sequence ID" value="AMP05818.1"/>
    <property type="molecule type" value="Genomic_DNA"/>
</dbReference>
<dbReference type="KEGG" id="cpra:CPter91_3494"/>
<name>A0A127Q6X4_9BURK</name>
<proteinExistence type="predicted"/>